<keyword evidence="2 3" id="KW-0378">Hydrolase</keyword>
<keyword evidence="7" id="KW-1185">Reference proteome</keyword>
<comment type="cofactor">
    <cofactor evidence="3">
        <name>a divalent metal cation</name>
        <dbReference type="ChEBI" id="CHEBI:60240"/>
    </cofactor>
    <text evidence="3">Binds 2 divalent metal cations per subunit. Site 1 may preferentially bind zinc ions, while site 2 has a preference for magnesium and/or manganese ions.</text>
</comment>
<feature type="non-terminal residue" evidence="6">
    <location>
        <position position="1"/>
    </location>
</feature>
<evidence type="ECO:0000256" key="2">
    <source>
        <dbReference type="ARBA" id="ARBA00022801"/>
    </source>
</evidence>
<dbReference type="InterPro" id="IPR003607">
    <property type="entry name" value="HD/PDEase_dom"/>
</dbReference>
<feature type="region of interest" description="Disordered" evidence="4">
    <location>
        <begin position="639"/>
        <end position="789"/>
    </location>
</feature>
<feature type="compositionally biased region" description="Low complexity" evidence="4">
    <location>
        <begin position="748"/>
        <end position="764"/>
    </location>
</feature>
<feature type="compositionally biased region" description="Basic and acidic residues" evidence="4">
    <location>
        <begin position="822"/>
        <end position="837"/>
    </location>
</feature>
<proteinExistence type="inferred from homology"/>
<dbReference type="InterPro" id="IPR036971">
    <property type="entry name" value="PDEase_catalytic_dom_sf"/>
</dbReference>
<feature type="non-terminal residue" evidence="6">
    <location>
        <position position="1000"/>
    </location>
</feature>
<dbReference type="Proteomes" id="UP000823405">
    <property type="component" value="Unassembled WGS sequence"/>
</dbReference>
<organism evidence="6 7">
    <name type="scientific">Linnemannia gamsii</name>
    <dbReference type="NCBI Taxonomy" id="64522"/>
    <lineage>
        <taxon>Eukaryota</taxon>
        <taxon>Fungi</taxon>
        <taxon>Fungi incertae sedis</taxon>
        <taxon>Mucoromycota</taxon>
        <taxon>Mortierellomycotina</taxon>
        <taxon>Mortierellomycetes</taxon>
        <taxon>Mortierellales</taxon>
        <taxon>Mortierellaceae</taxon>
        <taxon>Linnemannia</taxon>
    </lineage>
</organism>
<evidence type="ECO:0000259" key="5">
    <source>
        <dbReference type="PROSITE" id="PS51845"/>
    </source>
</evidence>
<dbReference type="GO" id="GO:0046872">
    <property type="term" value="F:metal ion binding"/>
    <property type="evidence" value="ECO:0007669"/>
    <property type="project" value="UniProtKB-KW"/>
</dbReference>
<dbReference type="OrthoDB" id="546632at2759"/>
<feature type="compositionally biased region" description="Basic residues" evidence="4">
    <location>
        <begin position="860"/>
        <end position="869"/>
    </location>
</feature>
<dbReference type="GO" id="GO:0004114">
    <property type="term" value="F:3',5'-cyclic-nucleotide phosphodiesterase activity"/>
    <property type="evidence" value="ECO:0007669"/>
    <property type="project" value="InterPro"/>
</dbReference>
<reference evidence="6" key="1">
    <citation type="journal article" date="2020" name="Fungal Divers.">
        <title>Resolving the Mortierellaceae phylogeny through synthesis of multi-gene phylogenetics and phylogenomics.</title>
        <authorList>
            <person name="Vandepol N."/>
            <person name="Liber J."/>
            <person name="Desiro A."/>
            <person name="Na H."/>
            <person name="Kennedy M."/>
            <person name="Barry K."/>
            <person name="Grigoriev I.V."/>
            <person name="Miller A.N."/>
            <person name="O'Donnell K."/>
            <person name="Stajich J.E."/>
            <person name="Bonito G."/>
        </authorList>
    </citation>
    <scope>NUCLEOTIDE SEQUENCE</scope>
    <source>
        <strain evidence="6">NVP60</strain>
    </source>
</reference>
<evidence type="ECO:0000256" key="1">
    <source>
        <dbReference type="ARBA" id="ARBA00022723"/>
    </source>
</evidence>
<evidence type="ECO:0000256" key="4">
    <source>
        <dbReference type="SAM" id="MobiDB-lite"/>
    </source>
</evidence>
<comment type="caution">
    <text evidence="6">The sequence shown here is derived from an EMBL/GenBank/DDBJ whole genome shotgun (WGS) entry which is preliminary data.</text>
</comment>
<feature type="region of interest" description="Disordered" evidence="4">
    <location>
        <begin position="941"/>
        <end position="1000"/>
    </location>
</feature>
<dbReference type="GO" id="GO:0007165">
    <property type="term" value="P:signal transduction"/>
    <property type="evidence" value="ECO:0007669"/>
    <property type="project" value="InterPro"/>
</dbReference>
<comment type="similarity">
    <text evidence="3">Belongs to the cyclic nucleotide phosphodiesterase family.</text>
</comment>
<feature type="region of interest" description="Disordered" evidence="4">
    <location>
        <begin position="804"/>
        <end position="896"/>
    </location>
</feature>
<dbReference type="EMBL" id="JAAAIN010003135">
    <property type="protein sequence ID" value="KAG0287498.1"/>
    <property type="molecule type" value="Genomic_DNA"/>
</dbReference>
<dbReference type="Gene3D" id="1.10.1300.10">
    <property type="entry name" value="3'5'-cyclic nucleotide phosphodiesterase, catalytic domain"/>
    <property type="match status" value="1"/>
</dbReference>
<gene>
    <name evidence="6" type="primary">PDE2</name>
    <name evidence="6" type="ORF">BGZ97_007080</name>
</gene>
<dbReference type="InterPro" id="IPR023174">
    <property type="entry name" value="PDEase_CS"/>
</dbReference>
<dbReference type="PROSITE" id="PS51845">
    <property type="entry name" value="PDEASE_I_2"/>
    <property type="match status" value="1"/>
</dbReference>
<sequence length="1000" mass="106902">LTVANYDAALAHLDRRPPTETRPMILLVDVDTDLDLTPPQSPGSYSTRQATSRTSNLRNGHLGVSADHLPQGNGQRHLRAASDSTVSNGTRNHNSRQGQNGHAKRNGTKGGSCGQEFLECVLQNLANGSLHHVVPVALSSAKSQDKILQLFNLGVADVLLKPFEEQAARTLFLVSFRKKPLLSDILVNHYCPTPTKVSLRDFPSMSSAAAKERVDHLKRRLLSWDFHPHDLCQDDLMRCVVIVIQEVMKLDGLGDLNIPDHLLHRFVIGLRDSYHRSNPYHNFAHAVDVLQATFYFLCRMGKLPSSGYGYPPIATTPNGEAAGIPNGEADHDHSTTDALETASSANIPTDNSSADRDFPSAIHVSDFLRPEDIFALLVASIGHDVGHPGVNNMFLVNAHTPLAQVYNDRSVLESFHSMALFQVMKKHGFECFDVDSQNRKFMEFRKCVVSTILATDMGLHFDYVGKIKEQTERLRLRNLSGGVALKPNQASIDEQERLVLCGSLIKCADISNASRPFHVAERWSSVLLQEMCNQADIEKEMAVASGSQSVPAGSTKSLANDRGMQIDSQLGFIHGFAMPLFSSVKEMIPEMGYCVDLLQVNHKIWEDRKTEYLKNGGGSFLSSVISRPVTVTIPVVEDDTPKVLPSPKRSGHHGRAKSATGRASQPANANASKEGSTPALPKRTAAESGDLAIPVKVGNLRRSPSANTTSTSGSDMTNGSSGSSIPRPRTGRTKAVTSEGEVNAENYGRAAGRQGSQGAARSSGVPRPEGRHRSATTREQSVRSRSATTATSLPFAAAAAATAAGALSDSGRSRSKLSFGKSDSRPDSPRSQHEHHQSQQPNGHPGGGSSKSNPRGPKSPGRRSHHRGPGSKSKQDKTIVLGFGGMTGGNEGSAALNHSEPIALGSLLAVPPPALAAAASSPPGTDSMTTVSETSILILSSSSSQSNLVSPTSSSTSPTTTSSMSTSRIAQSTSRSTSKILSSPPQRSSLPSPANVVQNS</sequence>
<protein>
    <recommendedName>
        <fullName evidence="3">Phosphodiesterase</fullName>
        <ecNumber evidence="3">3.1.4.-</ecNumber>
    </recommendedName>
</protein>
<dbReference type="SUPFAM" id="SSF109604">
    <property type="entry name" value="HD-domain/PDEase-like"/>
    <property type="match status" value="1"/>
</dbReference>
<dbReference type="EC" id="3.1.4.-" evidence="3"/>
<keyword evidence="1 3" id="KW-0479">Metal-binding</keyword>
<evidence type="ECO:0000256" key="3">
    <source>
        <dbReference type="RuleBase" id="RU363067"/>
    </source>
</evidence>
<feature type="compositionally biased region" description="Gly residues" evidence="4">
    <location>
        <begin position="882"/>
        <end position="891"/>
    </location>
</feature>
<feature type="compositionally biased region" description="Polar residues" evidence="4">
    <location>
        <begin position="82"/>
        <end position="100"/>
    </location>
</feature>
<feature type="compositionally biased region" description="Polar residues" evidence="4">
    <location>
        <begin position="702"/>
        <end position="724"/>
    </location>
</feature>
<accession>A0A9P6QQI7</accession>
<feature type="compositionally biased region" description="Polar residues" evidence="4">
    <location>
        <begin position="42"/>
        <end position="58"/>
    </location>
</feature>
<feature type="compositionally biased region" description="Low complexity" evidence="4">
    <location>
        <begin position="941"/>
        <end position="993"/>
    </location>
</feature>
<feature type="region of interest" description="Disordered" evidence="4">
    <location>
        <begin position="33"/>
        <end position="109"/>
    </location>
</feature>
<dbReference type="PANTHER" id="PTHR11347">
    <property type="entry name" value="CYCLIC NUCLEOTIDE PHOSPHODIESTERASE"/>
    <property type="match status" value="1"/>
</dbReference>
<evidence type="ECO:0000313" key="7">
    <source>
        <dbReference type="Proteomes" id="UP000823405"/>
    </source>
</evidence>
<name>A0A9P6QQI7_9FUNG</name>
<feature type="domain" description="PDEase" evidence="5">
    <location>
        <begin position="198"/>
        <end position="612"/>
    </location>
</feature>
<dbReference type="PROSITE" id="PS00126">
    <property type="entry name" value="PDEASE_I_1"/>
    <property type="match status" value="1"/>
</dbReference>
<dbReference type="Pfam" id="PF00233">
    <property type="entry name" value="PDEase_I"/>
    <property type="match status" value="1"/>
</dbReference>
<feature type="compositionally biased region" description="Polar residues" evidence="4">
    <location>
        <begin position="661"/>
        <end position="675"/>
    </location>
</feature>
<dbReference type="InterPro" id="IPR002073">
    <property type="entry name" value="PDEase_catalytic_dom"/>
</dbReference>
<dbReference type="CDD" id="cd00077">
    <property type="entry name" value="HDc"/>
    <property type="match status" value="1"/>
</dbReference>
<dbReference type="AlphaFoldDB" id="A0A9P6QQI7"/>
<dbReference type="SMART" id="SM00471">
    <property type="entry name" value="HDc"/>
    <property type="match status" value="1"/>
</dbReference>
<feature type="region of interest" description="Disordered" evidence="4">
    <location>
        <begin position="319"/>
        <end position="338"/>
    </location>
</feature>
<evidence type="ECO:0000313" key="6">
    <source>
        <dbReference type="EMBL" id="KAG0287498.1"/>
    </source>
</evidence>